<dbReference type="RefSeq" id="WP_162450201.1">
    <property type="nucleotide sequence ID" value="NZ_WLZY01000003.1"/>
</dbReference>
<reference evidence="4 5" key="1">
    <citation type="submission" date="2019-11" db="EMBL/GenBank/DDBJ databases">
        <authorList>
            <person name="Li X.-J."/>
            <person name="Feng X.-M."/>
        </authorList>
    </citation>
    <scope>NUCLEOTIDE SEQUENCE [LARGE SCALE GENOMIC DNA]</scope>
    <source>
        <strain evidence="4 5">XMNu-373</strain>
    </source>
</reference>
<evidence type="ECO:0000313" key="5">
    <source>
        <dbReference type="Proteomes" id="UP000460435"/>
    </source>
</evidence>
<comment type="caution">
    <text evidence="4">The sequence shown here is derived from an EMBL/GenBank/DDBJ whole genome shotgun (WGS) entry which is preliminary data.</text>
</comment>
<dbReference type="GO" id="GO:0006355">
    <property type="term" value="P:regulation of DNA-templated transcription"/>
    <property type="evidence" value="ECO:0007669"/>
    <property type="project" value="InterPro"/>
</dbReference>
<dbReference type="InterPro" id="IPR000792">
    <property type="entry name" value="Tscrpt_reg_LuxR_C"/>
</dbReference>
<dbReference type="EMBL" id="WLZY01000003">
    <property type="protein sequence ID" value="NDL57495.1"/>
    <property type="molecule type" value="Genomic_DNA"/>
</dbReference>
<proteinExistence type="predicted"/>
<dbReference type="PANTHER" id="PTHR16305:SF35">
    <property type="entry name" value="TRANSCRIPTIONAL ACTIVATOR DOMAIN"/>
    <property type="match status" value="1"/>
</dbReference>
<dbReference type="AlphaFoldDB" id="A0A7K3M2H3"/>
<dbReference type="InterPro" id="IPR041664">
    <property type="entry name" value="AAA_16"/>
</dbReference>
<keyword evidence="5" id="KW-1185">Reference proteome</keyword>
<evidence type="ECO:0000256" key="1">
    <source>
        <dbReference type="ARBA" id="ARBA00022741"/>
    </source>
</evidence>
<dbReference type="SMART" id="SM00421">
    <property type="entry name" value="HTH_LUXR"/>
    <property type="match status" value="1"/>
</dbReference>
<dbReference type="GO" id="GO:0004016">
    <property type="term" value="F:adenylate cyclase activity"/>
    <property type="evidence" value="ECO:0007669"/>
    <property type="project" value="TreeGrafter"/>
</dbReference>
<dbReference type="Pfam" id="PF13191">
    <property type="entry name" value="AAA_16"/>
    <property type="match status" value="1"/>
</dbReference>
<dbReference type="GO" id="GO:0003677">
    <property type="term" value="F:DNA binding"/>
    <property type="evidence" value="ECO:0007669"/>
    <property type="project" value="InterPro"/>
</dbReference>
<dbReference type="PRINTS" id="PR00038">
    <property type="entry name" value="HTHLUXR"/>
</dbReference>
<dbReference type="InterPro" id="IPR003593">
    <property type="entry name" value="AAA+_ATPase"/>
</dbReference>
<dbReference type="CDD" id="cd06170">
    <property type="entry name" value="LuxR_C_like"/>
    <property type="match status" value="1"/>
</dbReference>
<keyword evidence="2" id="KW-0067">ATP-binding</keyword>
<sequence>MAEPALAPLHGRTRELTRLVEAVSRAAHGSASATVVQGVAGVGKSWLLERIHHELPTPFLVLRCQGHPAEQDLPFAGLHQLLGPVVTEIDSLSKPQREALAAALALSPAEPAERFAAAAGLHALLTRLAEVQPVLVLVDDAHVLDHSTLEAVSFAARRLDADRVAVVLATVPDAASEIELPGGVIDLEPLDSTVARAILSSAYPKLARPVAERILEVAAGLPLALLEIPASLTPEQLAATQPLGRSLPPGRTLERLYRQRLAELGEQGCLALLVASLGELDPVVVERALTQLGLGFEDLERAESTGLISLREARVRFNHPTLVSALHNAVTESAWRRAHRALAAVLTDEPARQAWYLDAVTNGPDEQVARALASSAEEAMSRGAYAEAGKALESAAARAATPCARHTHLVAAAESYARCGAYAPLAQLLEELAATAGTARERLRWEEVLLRTRIWTTTGVPDAAPVLASALEAAAAAPAEASSLVTTLSLALLIAGRHVEAASAIEQARGIARDGHVAIVTLRLTWDIVEVLTGVPGAGGVLQAHRLDTLHDAELAALDLPVALAASALTLLDEPATANAVIERQLETFRSVGALGLLGLCLAVKGAVVARQGDWVSARASFATGAQLCADTGFTGPAPHIDLRYAYFQAALGDAGSCRALVTRATAHEPTVPAVAALACCVLGRLELTNGHADVAVEHLVEAGSIEHSAGLTEPGFSSRVGDLVEALWRLRRAREALKDVELFEGRAAAAGRIAARAIAARCRALLAADHEFDKLFAEAAALHRRSPEVFEQARTELVWGQRLRRARRKRDARDHLHNALEEFQRLGAAPWAALAKAELAACGERRQHGLGPAAELTPRELEVAVTVAKGVTNAEAAAALCVSARTIEYHLSSVYRKLGVTDRAHLPATLLS</sequence>
<feature type="domain" description="HTH luxR-type" evidence="3">
    <location>
        <begin position="850"/>
        <end position="913"/>
    </location>
</feature>
<dbReference type="InterPro" id="IPR036388">
    <property type="entry name" value="WH-like_DNA-bd_sf"/>
</dbReference>
<dbReference type="SUPFAM" id="SSF52540">
    <property type="entry name" value="P-loop containing nucleoside triphosphate hydrolases"/>
    <property type="match status" value="1"/>
</dbReference>
<evidence type="ECO:0000259" key="3">
    <source>
        <dbReference type="PROSITE" id="PS50043"/>
    </source>
</evidence>
<accession>A0A7K3M2H3</accession>
<organism evidence="4 5">
    <name type="scientific">Phytoactinopolyspora mesophila</name>
    <dbReference type="NCBI Taxonomy" id="2650750"/>
    <lineage>
        <taxon>Bacteria</taxon>
        <taxon>Bacillati</taxon>
        <taxon>Actinomycetota</taxon>
        <taxon>Actinomycetes</taxon>
        <taxon>Jiangellales</taxon>
        <taxon>Jiangellaceae</taxon>
        <taxon>Phytoactinopolyspora</taxon>
    </lineage>
</organism>
<dbReference type="PROSITE" id="PS50043">
    <property type="entry name" value="HTH_LUXR_2"/>
    <property type="match status" value="1"/>
</dbReference>
<protein>
    <submittedName>
        <fullName evidence="4">AAA family ATPase</fullName>
    </submittedName>
</protein>
<dbReference type="Proteomes" id="UP000460435">
    <property type="component" value="Unassembled WGS sequence"/>
</dbReference>
<keyword evidence="1" id="KW-0547">Nucleotide-binding</keyword>
<dbReference type="GO" id="GO:0005737">
    <property type="term" value="C:cytoplasm"/>
    <property type="evidence" value="ECO:0007669"/>
    <property type="project" value="TreeGrafter"/>
</dbReference>
<dbReference type="PANTHER" id="PTHR16305">
    <property type="entry name" value="TESTICULAR SOLUBLE ADENYLYL CYCLASE"/>
    <property type="match status" value="1"/>
</dbReference>
<dbReference type="SMART" id="SM00382">
    <property type="entry name" value="AAA"/>
    <property type="match status" value="1"/>
</dbReference>
<gene>
    <name evidence="4" type="ORF">F7O44_10460</name>
</gene>
<dbReference type="SUPFAM" id="SSF46894">
    <property type="entry name" value="C-terminal effector domain of the bipartite response regulators"/>
    <property type="match status" value="1"/>
</dbReference>
<dbReference type="InterPro" id="IPR027417">
    <property type="entry name" value="P-loop_NTPase"/>
</dbReference>
<name>A0A7K3M2H3_9ACTN</name>
<dbReference type="Pfam" id="PF00196">
    <property type="entry name" value="GerE"/>
    <property type="match status" value="1"/>
</dbReference>
<dbReference type="GO" id="GO:0005524">
    <property type="term" value="F:ATP binding"/>
    <property type="evidence" value="ECO:0007669"/>
    <property type="project" value="UniProtKB-KW"/>
</dbReference>
<evidence type="ECO:0000313" key="4">
    <source>
        <dbReference type="EMBL" id="NDL57495.1"/>
    </source>
</evidence>
<dbReference type="Gene3D" id="1.10.10.10">
    <property type="entry name" value="Winged helix-like DNA-binding domain superfamily/Winged helix DNA-binding domain"/>
    <property type="match status" value="1"/>
</dbReference>
<evidence type="ECO:0000256" key="2">
    <source>
        <dbReference type="ARBA" id="ARBA00022840"/>
    </source>
</evidence>
<dbReference type="InterPro" id="IPR016032">
    <property type="entry name" value="Sig_transdc_resp-reg_C-effctor"/>
</dbReference>
<dbReference type="Gene3D" id="3.40.50.300">
    <property type="entry name" value="P-loop containing nucleotide triphosphate hydrolases"/>
    <property type="match status" value="1"/>
</dbReference>